<dbReference type="Proteomes" id="UP000799770">
    <property type="component" value="Unassembled WGS sequence"/>
</dbReference>
<evidence type="ECO:0000313" key="2">
    <source>
        <dbReference type="Proteomes" id="UP000799770"/>
    </source>
</evidence>
<dbReference type="EMBL" id="ML977324">
    <property type="protein sequence ID" value="KAF2114891.1"/>
    <property type="molecule type" value="Genomic_DNA"/>
</dbReference>
<evidence type="ECO:0000313" key="1">
    <source>
        <dbReference type="EMBL" id="KAF2114891.1"/>
    </source>
</evidence>
<proteinExistence type="predicted"/>
<gene>
    <name evidence="1" type="ORF">BDV96DRAFT_646758</name>
</gene>
<name>A0A6A5Z908_9PLEO</name>
<keyword evidence="2" id="KW-1185">Reference proteome</keyword>
<accession>A0A6A5Z908</accession>
<dbReference type="AlphaFoldDB" id="A0A6A5Z908"/>
<protein>
    <submittedName>
        <fullName evidence="1">Uncharacterized protein</fullName>
    </submittedName>
</protein>
<sequence>MVYDNLPIETRRLEPDTRSLVEFSLVTYSIDPAILCTCQLVRAEAKLILDARLLRFCNEPAQQPMRFSLNTHAVEYDIVMSSIEFTIEWTENARRCMRQGMAPPSKLSENCQQFFRCYFDDIKYNAILDFIVQCGKRLLKVQNSLRTVQIAIYDEAEGHFPYVEHFIATMDGFCYKGDQDGIPTACHMFMKGCLRGHESSSCNNRYLKQILESMRPEQVQWLEEPTDAEWISLWGGSVLQDRTA</sequence>
<organism evidence="1 2">
    <name type="scientific">Lophiotrema nucula</name>
    <dbReference type="NCBI Taxonomy" id="690887"/>
    <lineage>
        <taxon>Eukaryota</taxon>
        <taxon>Fungi</taxon>
        <taxon>Dikarya</taxon>
        <taxon>Ascomycota</taxon>
        <taxon>Pezizomycotina</taxon>
        <taxon>Dothideomycetes</taxon>
        <taxon>Pleosporomycetidae</taxon>
        <taxon>Pleosporales</taxon>
        <taxon>Lophiotremataceae</taxon>
        <taxon>Lophiotrema</taxon>
    </lineage>
</organism>
<dbReference type="OrthoDB" id="5314997at2759"/>
<reference evidence="1" key="1">
    <citation type="journal article" date="2020" name="Stud. Mycol.">
        <title>101 Dothideomycetes genomes: a test case for predicting lifestyles and emergence of pathogens.</title>
        <authorList>
            <person name="Haridas S."/>
            <person name="Albert R."/>
            <person name="Binder M."/>
            <person name="Bloem J."/>
            <person name="Labutti K."/>
            <person name="Salamov A."/>
            <person name="Andreopoulos B."/>
            <person name="Baker S."/>
            <person name="Barry K."/>
            <person name="Bills G."/>
            <person name="Bluhm B."/>
            <person name="Cannon C."/>
            <person name="Castanera R."/>
            <person name="Culley D."/>
            <person name="Daum C."/>
            <person name="Ezra D."/>
            <person name="Gonzalez J."/>
            <person name="Henrissat B."/>
            <person name="Kuo A."/>
            <person name="Liang C."/>
            <person name="Lipzen A."/>
            <person name="Lutzoni F."/>
            <person name="Magnuson J."/>
            <person name="Mondo S."/>
            <person name="Nolan M."/>
            <person name="Ohm R."/>
            <person name="Pangilinan J."/>
            <person name="Park H.-J."/>
            <person name="Ramirez L."/>
            <person name="Alfaro M."/>
            <person name="Sun H."/>
            <person name="Tritt A."/>
            <person name="Yoshinaga Y."/>
            <person name="Zwiers L.-H."/>
            <person name="Turgeon B."/>
            <person name="Goodwin S."/>
            <person name="Spatafora J."/>
            <person name="Crous P."/>
            <person name="Grigoriev I."/>
        </authorList>
    </citation>
    <scope>NUCLEOTIDE SEQUENCE</scope>
    <source>
        <strain evidence="1">CBS 627.86</strain>
    </source>
</reference>